<dbReference type="GO" id="GO:0003682">
    <property type="term" value="F:chromatin binding"/>
    <property type="evidence" value="ECO:0007669"/>
    <property type="project" value="TreeGrafter"/>
</dbReference>
<dbReference type="GO" id="GO:0031507">
    <property type="term" value="P:heterochromatin formation"/>
    <property type="evidence" value="ECO:0007669"/>
    <property type="project" value="TreeGrafter"/>
</dbReference>
<dbReference type="AlphaFoldDB" id="A0A7J6WAJ3"/>
<dbReference type="PANTHER" id="PTHR45747">
    <property type="entry name" value="HISTONE-LYSINE N-METHYLTRANSFERASE E(Z)"/>
    <property type="match status" value="1"/>
</dbReference>
<evidence type="ECO:0000256" key="1">
    <source>
        <dbReference type="ARBA" id="ARBA00022603"/>
    </source>
</evidence>
<dbReference type="InterPro" id="IPR045318">
    <property type="entry name" value="EZH1/2-like"/>
</dbReference>
<keyword evidence="1 8" id="KW-0489">Methyltransferase</keyword>
<keyword evidence="3" id="KW-0949">S-adenosyl-L-methionine</keyword>
<evidence type="ECO:0000313" key="9">
    <source>
        <dbReference type="Proteomes" id="UP000554482"/>
    </source>
</evidence>
<sequence>ERYDTLVKGGKVSECLKKGDVAADPRLEEAFLNKDLETALDSFDNLFCRRCLVFDCRLHGCSQDLVFPALNPESIATVSSSMPDGSQEEKVPSSGSAGMSKPTKQKAGGSVLKKKPKSTQCESASSNERNASESSDSEIGPQLHSISLQCSSPPLKTKLVGKSKIRKRNSKRVAERALLSKRKKQKKLVASDSDSVASGCHRSRDMKLRSDSRKDSEDASSSSQHKMKSPISRKSRKKESPVDSNKTLLIEGNGKQSDEAVKGLPMIGNDDTLRKECVDENICRHEGDKSWKAIEKGLYTKGLEIFGRNSCLIARNLLSGMKTCSEIYQYMTFTENELLYGAGDGTNSPVEGHSKGSELRTRSRFMRRRGKVRRLKYSWKSAAYNTIRKRITEKKDQPCRQYNPCGCQSACGKQCSCLINGTCCEKYCG</sequence>
<keyword evidence="9" id="KW-1185">Reference proteome</keyword>
<accession>A0A7J6WAJ3</accession>
<dbReference type="EMBL" id="JABWDY010020103">
    <property type="protein sequence ID" value="KAF5193395.1"/>
    <property type="molecule type" value="Genomic_DNA"/>
</dbReference>
<evidence type="ECO:0000259" key="7">
    <source>
        <dbReference type="PROSITE" id="PS51633"/>
    </source>
</evidence>
<keyword evidence="4" id="KW-0805">Transcription regulation</keyword>
<dbReference type="GO" id="GO:0032259">
    <property type="term" value="P:methylation"/>
    <property type="evidence" value="ECO:0007669"/>
    <property type="project" value="UniProtKB-KW"/>
</dbReference>
<evidence type="ECO:0000256" key="5">
    <source>
        <dbReference type="ARBA" id="ARBA00023163"/>
    </source>
</evidence>
<protein>
    <submittedName>
        <fullName evidence="8">Histone-lysine n-methyltransferase</fullName>
    </submittedName>
</protein>
<feature type="compositionally biased region" description="Basic and acidic residues" evidence="6">
    <location>
        <begin position="202"/>
        <end position="217"/>
    </location>
</feature>
<evidence type="ECO:0000256" key="6">
    <source>
        <dbReference type="SAM" id="MobiDB-lite"/>
    </source>
</evidence>
<dbReference type="PANTHER" id="PTHR45747:SF4">
    <property type="entry name" value="HISTONE-LYSINE N-METHYLTRANSFERASE E(Z)"/>
    <property type="match status" value="1"/>
</dbReference>
<keyword evidence="2 8" id="KW-0808">Transferase</keyword>
<dbReference type="GO" id="GO:0005634">
    <property type="term" value="C:nucleus"/>
    <property type="evidence" value="ECO:0007669"/>
    <property type="project" value="TreeGrafter"/>
</dbReference>
<feature type="compositionally biased region" description="Basic residues" evidence="6">
    <location>
        <begin position="159"/>
        <end position="171"/>
    </location>
</feature>
<feature type="non-terminal residue" evidence="8">
    <location>
        <position position="1"/>
    </location>
</feature>
<feature type="compositionally biased region" description="Polar residues" evidence="6">
    <location>
        <begin position="144"/>
        <end position="154"/>
    </location>
</feature>
<feature type="region of interest" description="Disordered" evidence="6">
    <location>
        <begin position="77"/>
        <end position="265"/>
    </location>
</feature>
<dbReference type="InterPro" id="IPR026489">
    <property type="entry name" value="CXC_dom"/>
</dbReference>
<feature type="compositionally biased region" description="Basic residues" evidence="6">
    <location>
        <begin position="225"/>
        <end position="237"/>
    </location>
</feature>
<feature type="compositionally biased region" description="Low complexity" evidence="6">
    <location>
        <begin position="122"/>
        <end position="138"/>
    </location>
</feature>
<comment type="caution">
    <text evidence="8">The sequence shown here is derived from an EMBL/GenBank/DDBJ whole genome shotgun (WGS) entry which is preliminary data.</text>
</comment>
<gene>
    <name evidence="8" type="ORF">FRX31_017018</name>
</gene>
<proteinExistence type="predicted"/>
<feature type="domain" description="CXC" evidence="7">
    <location>
        <begin position="388"/>
        <end position="429"/>
    </location>
</feature>
<reference evidence="8 9" key="1">
    <citation type="submission" date="2020-06" db="EMBL/GenBank/DDBJ databases">
        <title>Transcriptomic and genomic resources for Thalictrum thalictroides and T. hernandezii: Facilitating candidate gene discovery in an emerging model plant lineage.</title>
        <authorList>
            <person name="Arias T."/>
            <person name="Riano-Pachon D.M."/>
            <person name="Di Stilio V.S."/>
        </authorList>
    </citation>
    <scope>NUCLEOTIDE SEQUENCE [LARGE SCALE GENOMIC DNA]</scope>
    <source>
        <strain evidence="9">cv. WT478/WT964</strain>
        <tissue evidence="8">Leaves</tissue>
    </source>
</reference>
<evidence type="ECO:0000256" key="3">
    <source>
        <dbReference type="ARBA" id="ARBA00022691"/>
    </source>
</evidence>
<organism evidence="8 9">
    <name type="scientific">Thalictrum thalictroides</name>
    <name type="common">Rue-anemone</name>
    <name type="synonym">Anemone thalictroides</name>
    <dbReference type="NCBI Taxonomy" id="46969"/>
    <lineage>
        <taxon>Eukaryota</taxon>
        <taxon>Viridiplantae</taxon>
        <taxon>Streptophyta</taxon>
        <taxon>Embryophyta</taxon>
        <taxon>Tracheophyta</taxon>
        <taxon>Spermatophyta</taxon>
        <taxon>Magnoliopsida</taxon>
        <taxon>Ranunculales</taxon>
        <taxon>Ranunculaceae</taxon>
        <taxon>Thalictroideae</taxon>
        <taxon>Thalictrum</taxon>
    </lineage>
</organism>
<evidence type="ECO:0000256" key="2">
    <source>
        <dbReference type="ARBA" id="ARBA00022679"/>
    </source>
</evidence>
<dbReference type="PROSITE" id="PS51633">
    <property type="entry name" value="CXC"/>
    <property type="match status" value="1"/>
</dbReference>
<dbReference type="OrthoDB" id="6141102at2759"/>
<evidence type="ECO:0000313" key="8">
    <source>
        <dbReference type="EMBL" id="KAF5193395.1"/>
    </source>
</evidence>
<evidence type="ECO:0000256" key="4">
    <source>
        <dbReference type="ARBA" id="ARBA00023015"/>
    </source>
</evidence>
<dbReference type="Proteomes" id="UP000554482">
    <property type="component" value="Unassembled WGS sequence"/>
</dbReference>
<dbReference type="GO" id="GO:0046976">
    <property type="term" value="F:histone H3K27 methyltransferase activity"/>
    <property type="evidence" value="ECO:0007669"/>
    <property type="project" value="TreeGrafter"/>
</dbReference>
<name>A0A7J6WAJ3_THATH</name>
<keyword evidence="5" id="KW-0804">Transcription</keyword>
<feature type="non-terminal residue" evidence="8">
    <location>
        <position position="429"/>
    </location>
</feature>